<dbReference type="InParanoid" id="B0DUD6"/>
<evidence type="ECO:0000313" key="2">
    <source>
        <dbReference type="Proteomes" id="UP000001194"/>
    </source>
</evidence>
<evidence type="ECO:0000313" key="1">
    <source>
        <dbReference type="EMBL" id="EDR01724.1"/>
    </source>
</evidence>
<dbReference type="EMBL" id="DS547136">
    <property type="protein sequence ID" value="EDR01724.1"/>
    <property type="molecule type" value="Genomic_DNA"/>
</dbReference>
<dbReference type="HOGENOM" id="CLU_3014585_0_0_1"/>
<sequence length="56" mass="6614">MEFVTHPSRLSAFRREWLYHKQSNETTMKQPPANATGFSRIWIGFAFQRLIMLGMP</sequence>
<name>B0DUD6_LACBS</name>
<keyword evidence="2" id="KW-1185">Reference proteome</keyword>
<dbReference type="AlphaFoldDB" id="B0DUD6"/>
<accession>B0DUD6</accession>
<gene>
    <name evidence="1" type="ORF">LACBIDRAFT_310454</name>
</gene>
<dbReference type="GeneID" id="6083189"/>
<proteinExistence type="predicted"/>
<reference evidence="1 2" key="1">
    <citation type="journal article" date="2008" name="Nature">
        <title>The genome of Laccaria bicolor provides insights into mycorrhizal symbiosis.</title>
        <authorList>
            <person name="Martin F."/>
            <person name="Aerts A."/>
            <person name="Ahren D."/>
            <person name="Brun A."/>
            <person name="Danchin E.G.J."/>
            <person name="Duchaussoy F."/>
            <person name="Gibon J."/>
            <person name="Kohler A."/>
            <person name="Lindquist E."/>
            <person name="Pereda V."/>
            <person name="Salamov A."/>
            <person name="Shapiro H.J."/>
            <person name="Wuyts J."/>
            <person name="Blaudez D."/>
            <person name="Buee M."/>
            <person name="Brokstein P."/>
            <person name="Canbaeck B."/>
            <person name="Cohen D."/>
            <person name="Courty P.E."/>
            <person name="Coutinho P.M."/>
            <person name="Delaruelle C."/>
            <person name="Detter J.C."/>
            <person name="Deveau A."/>
            <person name="DiFazio S."/>
            <person name="Duplessis S."/>
            <person name="Fraissinet-Tachet L."/>
            <person name="Lucic E."/>
            <person name="Frey-Klett P."/>
            <person name="Fourrey C."/>
            <person name="Feussner I."/>
            <person name="Gay G."/>
            <person name="Grimwood J."/>
            <person name="Hoegger P.J."/>
            <person name="Jain P."/>
            <person name="Kilaru S."/>
            <person name="Labbe J."/>
            <person name="Lin Y.C."/>
            <person name="Legue V."/>
            <person name="Le Tacon F."/>
            <person name="Marmeisse R."/>
            <person name="Melayah D."/>
            <person name="Montanini B."/>
            <person name="Muratet M."/>
            <person name="Nehls U."/>
            <person name="Niculita-Hirzel H."/>
            <person name="Oudot-Le Secq M.P."/>
            <person name="Peter M."/>
            <person name="Quesneville H."/>
            <person name="Rajashekar B."/>
            <person name="Reich M."/>
            <person name="Rouhier N."/>
            <person name="Schmutz J."/>
            <person name="Yin T."/>
            <person name="Chalot M."/>
            <person name="Henrissat B."/>
            <person name="Kuees U."/>
            <person name="Lucas S."/>
            <person name="Van de Peer Y."/>
            <person name="Podila G.K."/>
            <person name="Polle A."/>
            <person name="Pukkila P.J."/>
            <person name="Richardson P.M."/>
            <person name="Rouze P."/>
            <person name="Sanders I.R."/>
            <person name="Stajich J.E."/>
            <person name="Tunlid A."/>
            <person name="Tuskan G."/>
            <person name="Grigoriev I.V."/>
        </authorList>
    </citation>
    <scope>NUCLEOTIDE SEQUENCE [LARGE SCALE GENOMIC DNA]</scope>
    <source>
        <strain evidence="2">S238N-H82 / ATCC MYA-4686</strain>
    </source>
</reference>
<dbReference type="KEGG" id="lbc:LACBIDRAFT_310454"/>
<organism evidence="2">
    <name type="scientific">Laccaria bicolor (strain S238N-H82 / ATCC MYA-4686)</name>
    <name type="common">Bicoloured deceiver</name>
    <name type="synonym">Laccaria laccata var. bicolor</name>
    <dbReference type="NCBI Taxonomy" id="486041"/>
    <lineage>
        <taxon>Eukaryota</taxon>
        <taxon>Fungi</taxon>
        <taxon>Dikarya</taxon>
        <taxon>Basidiomycota</taxon>
        <taxon>Agaricomycotina</taxon>
        <taxon>Agaricomycetes</taxon>
        <taxon>Agaricomycetidae</taxon>
        <taxon>Agaricales</taxon>
        <taxon>Agaricineae</taxon>
        <taxon>Hydnangiaceae</taxon>
        <taxon>Laccaria</taxon>
    </lineage>
</organism>
<dbReference type="Proteomes" id="UP000001194">
    <property type="component" value="Unassembled WGS sequence"/>
</dbReference>
<protein>
    <submittedName>
        <fullName evidence="1">Predicted protein</fullName>
    </submittedName>
</protein>
<dbReference type="RefSeq" id="XP_001887537.1">
    <property type="nucleotide sequence ID" value="XM_001887502.1"/>
</dbReference>